<reference evidence="3 4" key="1">
    <citation type="journal article" date="2018" name="Proc. Natl. Acad. Sci. U.S.A.">
        <title>Draft genome sequence of Camellia sinensis var. sinensis provides insights into the evolution of the tea genome and tea quality.</title>
        <authorList>
            <person name="Wei C."/>
            <person name="Yang H."/>
            <person name="Wang S."/>
            <person name="Zhao J."/>
            <person name="Liu C."/>
            <person name="Gao L."/>
            <person name="Xia E."/>
            <person name="Lu Y."/>
            <person name="Tai Y."/>
            <person name="She G."/>
            <person name="Sun J."/>
            <person name="Cao H."/>
            <person name="Tong W."/>
            <person name="Gao Q."/>
            <person name="Li Y."/>
            <person name="Deng W."/>
            <person name="Jiang X."/>
            <person name="Wang W."/>
            <person name="Chen Q."/>
            <person name="Zhang S."/>
            <person name="Li H."/>
            <person name="Wu J."/>
            <person name="Wang P."/>
            <person name="Li P."/>
            <person name="Shi C."/>
            <person name="Zheng F."/>
            <person name="Jian J."/>
            <person name="Huang B."/>
            <person name="Shan D."/>
            <person name="Shi M."/>
            <person name="Fang C."/>
            <person name="Yue Y."/>
            <person name="Li F."/>
            <person name="Li D."/>
            <person name="Wei S."/>
            <person name="Han B."/>
            <person name="Jiang C."/>
            <person name="Yin Y."/>
            <person name="Xia T."/>
            <person name="Zhang Z."/>
            <person name="Bennetzen J.L."/>
            <person name="Zhao S."/>
            <person name="Wan X."/>
        </authorList>
    </citation>
    <scope>NUCLEOTIDE SEQUENCE [LARGE SCALE GENOMIC DNA]</scope>
    <source>
        <strain evidence="4">cv. Shuchazao</strain>
        <tissue evidence="3">Leaf</tissue>
    </source>
</reference>
<organism evidence="3 4">
    <name type="scientific">Camellia sinensis var. sinensis</name>
    <name type="common">China tea</name>
    <dbReference type="NCBI Taxonomy" id="542762"/>
    <lineage>
        <taxon>Eukaryota</taxon>
        <taxon>Viridiplantae</taxon>
        <taxon>Streptophyta</taxon>
        <taxon>Embryophyta</taxon>
        <taxon>Tracheophyta</taxon>
        <taxon>Spermatophyta</taxon>
        <taxon>Magnoliopsida</taxon>
        <taxon>eudicotyledons</taxon>
        <taxon>Gunneridae</taxon>
        <taxon>Pentapetalae</taxon>
        <taxon>asterids</taxon>
        <taxon>Ericales</taxon>
        <taxon>Theaceae</taxon>
        <taxon>Camellia</taxon>
    </lineage>
</organism>
<keyword evidence="2" id="KW-0472">Membrane</keyword>
<keyword evidence="4" id="KW-1185">Reference proteome</keyword>
<feature type="transmembrane region" description="Helical" evidence="2">
    <location>
        <begin position="69"/>
        <end position="91"/>
    </location>
</feature>
<comment type="caution">
    <text evidence="3">The sequence shown here is derived from an EMBL/GenBank/DDBJ whole genome shotgun (WGS) entry which is preliminary data.</text>
</comment>
<sequence length="244" mass="27748">MATLSTLGASIGRKSVGISKPYFSQLFNSNSIPCTLNSPQWQYQSLRTLLLDRISDCVKLHRHSDSDSAIIFSLIFLFNYYLNLGLFRGIIEVKLDRPGAKNSIGKDMLRGLQHSFEAINRDSSANILMISSSVPRMFCAGADLKVSLELWSSTVPLTSPLRKDGNSLSYPSSLLSYLATRHSLKLAFRQWGWWVESRGLAQRRVCVNHVFHFFVDRSFGFLIDFFENLSFYIWVFGDKPEEPD</sequence>
<evidence type="ECO:0008006" key="5">
    <source>
        <dbReference type="Google" id="ProtNLM"/>
    </source>
</evidence>
<dbReference type="AlphaFoldDB" id="A0A4V3WK46"/>
<gene>
    <name evidence="3" type="ORF">TEA_019112</name>
</gene>
<dbReference type="GO" id="GO:0005739">
    <property type="term" value="C:mitochondrion"/>
    <property type="evidence" value="ECO:0007669"/>
    <property type="project" value="TreeGrafter"/>
</dbReference>
<proteinExistence type="inferred from homology"/>
<evidence type="ECO:0000256" key="2">
    <source>
        <dbReference type="SAM" id="Phobius"/>
    </source>
</evidence>
<comment type="similarity">
    <text evidence="1">Belongs to the enoyl-CoA hydratase/isomerase family.</text>
</comment>
<evidence type="ECO:0000313" key="3">
    <source>
        <dbReference type="EMBL" id="THF99386.1"/>
    </source>
</evidence>
<evidence type="ECO:0000256" key="1">
    <source>
        <dbReference type="ARBA" id="ARBA00005254"/>
    </source>
</evidence>
<dbReference type="EMBL" id="SDRB02011956">
    <property type="protein sequence ID" value="THF99386.1"/>
    <property type="molecule type" value="Genomic_DNA"/>
</dbReference>
<dbReference type="InterPro" id="IPR001753">
    <property type="entry name" value="Enoyl-CoA_hydra/iso"/>
</dbReference>
<dbReference type="GO" id="GO:0006635">
    <property type="term" value="P:fatty acid beta-oxidation"/>
    <property type="evidence" value="ECO:0007669"/>
    <property type="project" value="TreeGrafter"/>
</dbReference>
<protein>
    <recommendedName>
        <fullName evidence="5">3-hydroxyisobutyryl-CoA hydrolase</fullName>
    </recommendedName>
</protein>
<dbReference type="SUPFAM" id="SSF52096">
    <property type="entry name" value="ClpP/crotonase"/>
    <property type="match status" value="1"/>
</dbReference>
<dbReference type="Gene3D" id="3.90.226.10">
    <property type="entry name" value="2-enoyl-CoA Hydratase, Chain A, domain 1"/>
    <property type="match status" value="1"/>
</dbReference>
<dbReference type="STRING" id="542762.A0A4V3WK46"/>
<name>A0A4V3WK46_CAMSN</name>
<evidence type="ECO:0000313" key="4">
    <source>
        <dbReference type="Proteomes" id="UP000306102"/>
    </source>
</evidence>
<dbReference type="PANTHER" id="PTHR11941">
    <property type="entry name" value="ENOYL-COA HYDRATASE-RELATED"/>
    <property type="match status" value="1"/>
</dbReference>
<dbReference type="Pfam" id="PF00378">
    <property type="entry name" value="ECH_1"/>
    <property type="match status" value="1"/>
</dbReference>
<keyword evidence="2" id="KW-1133">Transmembrane helix</keyword>
<keyword evidence="2" id="KW-0812">Transmembrane</keyword>
<accession>A0A4V3WK46</accession>
<dbReference type="PANTHER" id="PTHR11941:SF171">
    <property type="entry name" value="SD19268P"/>
    <property type="match status" value="1"/>
</dbReference>
<dbReference type="InterPro" id="IPR029045">
    <property type="entry name" value="ClpP/crotonase-like_dom_sf"/>
</dbReference>
<dbReference type="Proteomes" id="UP000306102">
    <property type="component" value="Unassembled WGS sequence"/>
</dbReference>